<reference evidence="2 3" key="1">
    <citation type="journal article" date="2019" name="Int. J. Syst. Evol. Microbiol.">
        <title>The Global Catalogue of Microorganisms (GCM) 10K type strain sequencing project: providing services to taxonomists for standard genome sequencing and annotation.</title>
        <authorList>
            <consortium name="The Broad Institute Genomics Platform"/>
            <consortium name="The Broad Institute Genome Sequencing Center for Infectious Disease"/>
            <person name="Wu L."/>
            <person name="Ma J."/>
        </authorList>
    </citation>
    <scope>NUCLEOTIDE SEQUENCE [LARGE SCALE GENOMIC DNA]</scope>
    <source>
        <strain evidence="2 3">JCM 4805</strain>
    </source>
</reference>
<sequence length="70" mass="8131">MPEPGSKKFDRRRARLRREAEDHGVPDKHANEEAKERLEGDPHWQTHGPRTERGLGPKGQRNERDDQHGS</sequence>
<organism evidence="2 3">
    <name type="scientific">Streptomyces olivaceiscleroticus</name>
    <dbReference type="NCBI Taxonomy" id="68245"/>
    <lineage>
        <taxon>Bacteria</taxon>
        <taxon>Bacillati</taxon>
        <taxon>Actinomycetota</taxon>
        <taxon>Actinomycetes</taxon>
        <taxon>Kitasatosporales</taxon>
        <taxon>Streptomycetaceae</taxon>
        <taxon>Streptomyces</taxon>
    </lineage>
</organism>
<feature type="compositionally biased region" description="Basic and acidic residues" evidence="1">
    <location>
        <begin position="17"/>
        <end position="70"/>
    </location>
</feature>
<evidence type="ECO:0000313" key="3">
    <source>
        <dbReference type="Proteomes" id="UP001500909"/>
    </source>
</evidence>
<dbReference type="RefSeq" id="WP_346095425.1">
    <property type="nucleotide sequence ID" value="NZ_BAAABY010000023.1"/>
</dbReference>
<proteinExistence type="predicted"/>
<accession>A0ABN0ZZR7</accession>
<comment type="caution">
    <text evidence="2">The sequence shown here is derived from an EMBL/GenBank/DDBJ whole genome shotgun (WGS) entry which is preliminary data.</text>
</comment>
<name>A0ABN0ZZR7_9ACTN</name>
<gene>
    <name evidence="2" type="ORF">GCM10010361_30000</name>
</gene>
<evidence type="ECO:0000313" key="2">
    <source>
        <dbReference type="EMBL" id="GAA0464077.1"/>
    </source>
</evidence>
<keyword evidence="3" id="KW-1185">Reference proteome</keyword>
<dbReference type="Proteomes" id="UP001500909">
    <property type="component" value="Unassembled WGS sequence"/>
</dbReference>
<protein>
    <submittedName>
        <fullName evidence="2">Uncharacterized protein</fullName>
    </submittedName>
</protein>
<dbReference type="EMBL" id="BAAABY010000023">
    <property type="protein sequence ID" value="GAA0464077.1"/>
    <property type="molecule type" value="Genomic_DNA"/>
</dbReference>
<evidence type="ECO:0000256" key="1">
    <source>
        <dbReference type="SAM" id="MobiDB-lite"/>
    </source>
</evidence>
<feature type="region of interest" description="Disordered" evidence="1">
    <location>
        <begin position="1"/>
        <end position="70"/>
    </location>
</feature>